<name>A0AAW2Z9E8_9EUKA</name>
<dbReference type="InterPro" id="IPR043519">
    <property type="entry name" value="NT_sf"/>
</dbReference>
<reference evidence="2 3" key="1">
    <citation type="submission" date="2024-03" db="EMBL/GenBank/DDBJ databases">
        <title>The Acrasis kona genome and developmental transcriptomes reveal deep origins of eukaryotic multicellular pathways.</title>
        <authorList>
            <person name="Sheikh S."/>
            <person name="Fu C.-J."/>
            <person name="Brown M.W."/>
            <person name="Baldauf S.L."/>
        </authorList>
    </citation>
    <scope>NUCLEOTIDE SEQUENCE [LARGE SCALE GENOMIC DNA]</scope>
    <source>
        <strain evidence="2 3">ATCC MYA-3509</strain>
    </source>
</reference>
<protein>
    <submittedName>
        <fullName evidence="2">1 TM domain-containing transmembrane protein</fullName>
    </submittedName>
</protein>
<gene>
    <name evidence="2" type="ORF">AKO1_001719</name>
</gene>
<dbReference type="AlphaFoldDB" id="A0AAW2Z9E8"/>
<sequence length="362" mass="42329">MDVHEFNNVYIDVADTLMLLIGFFFALCMVLTFTALLFGVPLALVYACIKCLLGYYEQQEAAKIQLKPLRLKILENKSIKEVLNDTQPNKIREATAIHAYDELCLLIQKYLRPAKIKRVGSFGRGTHVGNDFDIDVVVSMPCNAYDFDFIGSYLDTRTIPQMPQTVLDWRTKLIYALTKEGIYPNTKCDDHMVKLNYLNIKFDVILTPDIDPSRLIPIAERIERNSQVYRMLSASIAEVRSKVYKYVTEDYKGMIRLAKFWSMRHKWEDPKSRPFSFFIETVMLKACDDCDSHTHHDILELFFEYMILQRYGKVIKVFGTNLPIKPTRYGYEHELHQFACESLCELRKLYKNNFLSKRTRLI</sequence>
<keyword evidence="3" id="KW-1185">Reference proteome</keyword>
<dbReference type="EMBL" id="JAOPGA020001200">
    <property type="protein sequence ID" value="KAL0486070.1"/>
    <property type="molecule type" value="Genomic_DNA"/>
</dbReference>
<keyword evidence="1" id="KW-1133">Transmembrane helix</keyword>
<dbReference type="Proteomes" id="UP001431209">
    <property type="component" value="Unassembled WGS sequence"/>
</dbReference>
<evidence type="ECO:0000313" key="3">
    <source>
        <dbReference type="Proteomes" id="UP001431209"/>
    </source>
</evidence>
<evidence type="ECO:0000256" key="1">
    <source>
        <dbReference type="SAM" id="Phobius"/>
    </source>
</evidence>
<proteinExistence type="predicted"/>
<keyword evidence="1" id="KW-0472">Membrane</keyword>
<dbReference type="Gene3D" id="1.10.1410.20">
    <property type="entry name" value="2'-5'-oligoadenylate synthetase 1, domain 2"/>
    <property type="match status" value="1"/>
</dbReference>
<organism evidence="2 3">
    <name type="scientific">Acrasis kona</name>
    <dbReference type="NCBI Taxonomy" id="1008807"/>
    <lineage>
        <taxon>Eukaryota</taxon>
        <taxon>Discoba</taxon>
        <taxon>Heterolobosea</taxon>
        <taxon>Tetramitia</taxon>
        <taxon>Eutetramitia</taxon>
        <taxon>Acrasidae</taxon>
        <taxon>Acrasis</taxon>
    </lineage>
</organism>
<keyword evidence="1 2" id="KW-0812">Transmembrane</keyword>
<accession>A0AAW2Z9E8</accession>
<feature type="transmembrane region" description="Helical" evidence="1">
    <location>
        <begin position="20"/>
        <end position="49"/>
    </location>
</feature>
<evidence type="ECO:0000313" key="2">
    <source>
        <dbReference type="EMBL" id="KAL0486070.1"/>
    </source>
</evidence>
<comment type="caution">
    <text evidence="2">The sequence shown here is derived from an EMBL/GenBank/DDBJ whole genome shotgun (WGS) entry which is preliminary data.</text>
</comment>
<dbReference type="SUPFAM" id="SSF81301">
    <property type="entry name" value="Nucleotidyltransferase"/>
    <property type="match status" value="1"/>
</dbReference>